<gene>
    <name evidence="1" type="ORF">NQV15_11960</name>
</gene>
<protein>
    <submittedName>
        <fullName evidence="1">Uncharacterized protein</fullName>
    </submittedName>
</protein>
<reference evidence="1 2" key="1">
    <citation type="submission" date="2022-08" db="EMBL/GenBank/DDBJ databases">
        <title>novel species in genus Aeromicrobium.</title>
        <authorList>
            <person name="Ye L."/>
        </authorList>
    </citation>
    <scope>NUCLEOTIDE SEQUENCE [LARGE SCALE GENOMIC DNA]</scope>
    <source>
        <strain evidence="2">zg-Y1379</strain>
    </source>
</reference>
<accession>A0ABY5M7A7</accession>
<name>A0ABY5M7A7_9ACTN</name>
<dbReference type="RefSeq" id="WP_232400091.1">
    <property type="nucleotide sequence ID" value="NZ_CP102173.1"/>
</dbReference>
<evidence type="ECO:0000313" key="2">
    <source>
        <dbReference type="Proteomes" id="UP001316184"/>
    </source>
</evidence>
<evidence type="ECO:0000313" key="1">
    <source>
        <dbReference type="EMBL" id="UUP12568.1"/>
    </source>
</evidence>
<organism evidence="1 2">
    <name type="scientific">Aeromicrobium wangtongii</name>
    <dbReference type="NCBI Taxonomy" id="2969247"/>
    <lineage>
        <taxon>Bacteria</taxon>
        <taxon>Bacillati</taxon>
        <taxon>Actinomycetota</taxon>
        <taxon>Actinomycetes</taxon>
        <taxon>Propionibacteriales</taxon>
        <taxon>Nocardioidaceae</taxon>
        <taxon>Aeromicrobium</taxon>
    </lineage>
</organism>
<keyword evidence="2" id="KW-1185">Reference proteome</keyword>
<proteinExistence type="predicted"/>
<dbReference type="EMBL" id="CP102173">
    <property type="protein sequence ID" value="UUP12568.1"/>
    <property type="molecule type" value="Genomic_DNA"/>
</dbReference>
<sequence>MTEQATIAGYRLAVPPPWRRISLDSTAEATIQAIVDDVAAKHTPASVSPDEIGPRKRELVRELMSQVTQARDNGGVDLYLPLDQIHGYSVQASFVVNRVIPDANMSADEVPGVMASLLRDPTTAPVTVADTVWVRRERSVPAEGQEPPVDSVRVDYFTAVPGQARSWIMVSFSSAGAPIVGPEGELNMLVELFDAIMSTWRWHYDAVPPA</sequence>
<dbReference type="Proteomes" id="UP001316184">
    <property type="component" value="Chromosome"/>
</dbReference>